<dbReference type="InterPro" id="IPR027417">
    <property type="entry name" value="P-loop_NTPase"/>
</dbReference>
<name>A0A1H3D4D0_THIRO</name>
<dbReference type="OrthoDB" id="6058098at2"/>
<dbReference type="SMART" id="SM00382">
    <property type="entry name" value="AAA"/>
    <property type="match status" value="1"/>
</dbReference>
<protein>
    <submittedName>
        <fullName evidence="2">TniB protein</fullName>
    </submittedName>
</protein>
<sequence length="368" mass="40728">MNHQCHVIPESTATVNGCLTQPATPILTPEEAEISRYLSELIIPHSLLNEAYKGAQRVIERNNVLSELDHAVIVGESGCGKTTLCDIIQKEYGDQETEFRLGYQFKMPVLITSIKSPVTNRSLARNLLRAMGDETALNGTSHVLTERLILQMEHIETKVIILDESHDLFTLGARGKNGVSKELGAALNWIKALINRTKVTVILMGLPQTIDLINSDEQLARRFKSTFHLKTFSPPSESDTGLADFVDDLLTFLTVSMEQYFDDYTAFNDHRDCANRLYLATGGSPARVKALVMDAACLAVKAKDRIITAAHFEMAFHSTAETNARIKMACTHTREQHDAMDQLYTDKAINPFAVPTAELVALIGAARV</sequence>
<dbReference type="STRING" id="1058.SAMN05421783_1426"/>
<dbReference type="Gene3D" id="3.40.50.300">
    <property type="entry name" value="P-loop containing nucleotide triphosphate hydrolases"/>
    <property type="match status" value="1"/>
</dbReference>
<dbReference type="Proteomes" id="UP000198816">
    <property type="component" value="Unassembled WGS sequence"/>
</dbReference>
<dbReference type="Pfam" id="PF05621">
    <property type="entry name" value="TniB"/>
    <property type="match status" value="1"/>
</dbReference>
<dbReference type="SUPFAM" id="SSF52540">
    <property type="entry name" value="P-loop containing nucleoside triphosphate hydrolases"/>
    <property type="match status" value="1"/>
</dbReference>
<dbReference type="AlphaFoldDB" id="A0A1H3D4D0"/>
<dbReference type="RefSeq" id="WP_093038230.1">
    <property type="nucleotide sequence ID" value="NZ_FNNZ01000042.1"/>
</dbReference>
<dbReference type="PANTHER" id="PTHR35894">
    <property type="entry name" value="GENERAL SECRETION PATHWAY PROTEIN A-RELATED"/>
    <property type="match status" value="1"/>
</dbReference>
<reference evidence="3" key="1">
    <citation type="submission" date="2016-10" db="EMBL/GenBank/DDBJ databases">
        <authorList>
            <person name="Varghese N."/>
            <person name="Submissions S."/>
        </authorList>
    </citation>
    <scope>NUCLEOTIDE SEQUENCE [LARGE SCALE GENOMIC DNA]</scope>
    <source>
        <strain evidence="3">DSM 217</strain>
    </source>
</reference>
<evidence type="ECO:0000313" key="3">
    <source>
        <dbReference type="Proteomes" id="UP000198816"/>
    </source>
</evidence>
<evidence type="ECO:0000259" key="1">
    <source>
        <dbReference type="SMART" id="SM00382"/>
    </source>
</evidence>
<accession>A0A1H3D4D0</accession>
<dbReference type="InterPro" id="IPR052026">
    <property type="entry name" value="ExeA_AAA_ATPase_DNA-bind"/>
</dbReference>
<proteinExistence type="predicted"/>
<dbReference type="PANTHER" id="PTHR35894:SF1">
    <property type="entry name" value="PHOSPHORIBULOKINASE _ URIDINE KINASE FAMILY"/>
    <property type="match status" value="1"/>
</dbReference>
<gene>
    <name evidence="2" type="ORF">SAMN05421783_1426</name>
</gene>
<evidence type="ECO:0000313" key="2">
    <source>
        <dbReference type="EMBL" id="SDX61225.1"/>
    </source>
</evidence>
<dbReference type="InterPro" id="IPR003593">
    <property type="entry name" value="AAA+_ATPase"/>
</dbReference>
<dbReference type="InterPro" id="IPR008868">
    <property type="entry name" value="TniB"/>
</dbReference>
<keyword evidence="3" id="KW-1185">Reference proteome</keyword>
<feature type="domain" description="AAA+ ATPase" evidence="1">
    <location>
        <begin position="67"/>
        <end position="233"/>
    </location>
</feature>
<organism evidence="2 3">
    <name type="scientific">Thiocapsa roseopersicina</name>
    <dbReference type="NCBI Taxonomy" id="1058"/>
    <lineage>
        <taxon>Bacteria</taxon>
        <taxon>Pseudomonadati</taxon>
        <taxon>Pseudomonadota</taxon>
        <taxon>Gammaproteobacteria</taxon>
        <taxon>Chromatiales</taxon>
        <taxon>Chromatiaceae</taxon>
        <taxon>Thiocapsa</taxon>
    </lineage>
</organism>
<dbReference type="EMBL" id="FNNZ01000042">
    <property type="protein sequence ID" value="SDX61225.1"/>
    <property type="molecule type" value="Genomic_DNA"/>
</dbReference>